<proteinExistence type="predicted"/>
<comment type="subcellular location">
    <subcellularLocation>
        <location evidence="1">Endomembrane system</location>
        <topology evidence="1">Multi-pass membrane protein</topology>
    </subcellularLocation>
</comment>
<reference evidence="6 7" key="1">
    <citation type="journal article" date="2015" name="Int. J. Syst. Evol. Microbiol.">
        <title>Winogradskyella litoriviva sp. nov., isolated from coastal seawater.</title>
        <authorList>
            <person name="Nedashkovskaya O.I."/>
            <person name="Kukhlevskiy A.D."/>
            <person name="Zhukova N.V."/>
            <person name="Kim S.J."/>
            <person name="Rhee S.K."/>
            <person name="Mikhailov V.V."/>
        </authorList>
    </citation>
    <scope>NUCLEOTIDE SEQUENCE [LARGE SCALE GENOMIC DNA]</scope>
    <source>
        <strain evidence="6 7">KMM6491</strain>
    </source>
</reference>
<gene>
    <name evidence="6" type="ORF">HNV10_15135</name>
</gene>
<evidence type="ECO:0000256" key="1">
    <source>
        <dbReference type="ARBA" id="ARBA00004127"/>
    </source>
</evidence>
<evidence type="ECO:0000313" key="6">
    <source>
        <dbReference type="EMBL" id="NRD24587.1"/>
    </source>
</evidence>
<evidence type="ECO:0000313" key="7">
    <source>
        <dbReference type="Proteomes" id="UP000805085"/>
    </source>
</evidence>
<dbReference type="Pfam" id="PF04191">
    <property type="entry name" value="PEMT"/>
    <property type="match status" value="1"/>
</dbReference>
<comment type="caution">
    <text evidence="6">The sequence shown here is derived from an EMBL/GenBank/DDBJ whole genome shotgun (WGS) entry which is preliminary data.</text>
</comment>
<evidence type="ECO:0000256" key="2">
    <source>
        <dbReference type="ARBA" id="ARBA00022692"/>
    </source>
</evidence>
<evidence type="ECO:0000256" key="4">
    <source>
        <dbReference type="ARBA" id="ARBA00023136"/>
    </source>
</evidence>
<feature type="transmembrane region" description="Helical" evidence="5">
    <location>
        <begin position="104"/>
        <end position="120"/>
    </location>
</feature>
<dbReference type="EMBL" id="JABRWQ010000007">
    <property type="protein sequence ID" value="NRD24587.1"/>
    <property type="molecule type" value="Genomic_DNA"/>
</dbReference>
<keyword evidence="4 5" id="KW-0472">Membrane</keyword>
<evidence type="ECO:0000256" key="5">
    <source>
        <dbReference type="SAM" id="Phobius"/>
    </source>
</evidence>
<keyword evidence="2 5" id="KW-0812">Transmembrane</keyword>
<name>A0ABX2E8B6_9FLAO</name>
<accession>A0ABX2E8B6</accession>
<feature type="transmembrane region" description="Helical" evidence="5">
    <location>
        <begin position="30"/>
        <end position="49"/>
    </location>
</feature>
<organism evidence="6 7">
    <name type="scientific">Winogradskyella litoriviva</name>
    <dbReference type="NCBI Taxonomy" id="1220182"/>
    <lineage>
        <taxon>Bacteria</taxon>
        <taxon>Pseudomonadati</taxon>
        <taxon>Bacteroidota</taxon>
        <taxon>Flavobacteriia</taxon>
        <taxon>Flavobacteriales</taxon>
        <taxon>Flavobacteriaceae</taxon>
        <taxon>Winogradskyella</taxon>
    </lineage>
</organism>
<dbReference type="RefSeq" id="WP_173302237.1">
    <property type="nucleotide sequence ID" value="NZ_JABRWQ010000007.1"/>
</dbReference>
<dbReference type="PANTHER" id="PTHR43847:SF1">
    <property type="entry name" value="BLL3993 PROTEIN"/>
    <property type="match status" value="1"/>
</dbReference>
<keyword evidence="3 5" id="KW-1133">Transmembrane helix</keyword>
<protein>
    <submittedName>
        <fullName evidence="6">Isoprenylcysteine carboxylmethyltransferase family protein</fullName>
    </submittedName>
</protein>
<dbReference type="PANTHER" id="PTHR43847">
    <property type="entry name" value="BLL3993 PROTEIN"/>
    <property type="match status" value="1"/>
</dbReference>
<feature type="transmembrane region" description="Helical" evidence="5">
    <location>
        <begin position="78"/>
        <end position="98"/>
    </location>
</feature>
<evidence type="ECO:0000256" key="3">
    <source>
        <dbReference type="ARBA" id="ARBA00022989"/>
    </source>
</evidence>
<sequence length="147" mass="16831">MKNITKYASIIAFVLSLLGLFYLIKNNLIISKNLLAIAIQSASVVLMIWSRITFGIKSFNASSNTIKEKLVTNGPYKWLRHPIYAAIIYFFIGCLIAYPNIKTLIAVIVIVICTYVRMLLEEKELLIAFKDYAQYSKKVKRIIPFVF</sequence>
<dbReference type="Gene3D" id="1.20.120.1630">
    <property type="match status" value="1"/>
</dbReference>
<dbReference type="InterPro" id="IPR052527">
    <property type="entry name" value="Metal_cation-efflux_comp"/>
</dbReference>
<dbReference type="InterPro" id="IPR007318">
    <property type="entry name" value="Phopholipid_MeTrfase"/>
</dbReference>
<dbReference type="Proteomes" id="UP000805085">
    <property type="component" value="Unassembled WGS sequence"/>
</dbReference>
<keyword evidence="7" id="KW-1185">Reference proteome</keyword>
<feature type="transmembrane region" description="Helical" evidence="5">
    <location>
        <begin position="7"/>
        <end position="24"/>
    </location>
</feature>